<reference evidence="1" key="1">
    <citation type="submission" date="2021-03" db="EMBL/GenBank/DDBJ databases">
        <title>Evolutionary priming and transition to the ectomycorrhizal habit in an iconic lineage of mushroom-forming fungi: is preadaptation a requirement?</title>
        <authorList>
            <consortium name="DOE Joint Genome Institute"/>
            <person name="Looney B.P."/>
            <person name="Miyauchi S."/>
            <person name="Morin E."/>
            <person name="Drula E."/>
            <person name="Courty P.E."/>
            <person name="Chicoki N."/>
            <person name="Fauchery L."/>
            <person name="Kohler A."/>
            <person name="Kuo A."/>
            <person name="LaButti K."/>
            <person name="Pangilinan J."/>
            <person name="Lipzen A."/>
            <person name="Riley R."/>
            <person name="Andreopoulos W."/>
            <person name="He G."/>
            <person name="Johnson J."/>
            <person name="Barry K.W."/>
            <person name="Grigoriev I.V."/>
            <person name="Nagy L."/>
            <person name="Hibbett D."/>
            <person name="Henrissat B."/>
            <person name="Matheny P.B."/>
            <person name="Labbe J."/>
            <person name="Martin A.F."/>
        </authorList>
    </citation>
    <scope>NUCLEOTIDE SEQUENCE</scope>
    <source>
        <strain evidence="1">BPL698</strain>
    </source>
</reference>
<evidence type="ECO:0000313" key="1">
    <source>
        <dbReference type="EMBL" id="KAI9511008.1"/>
    </source>
</evidence>
<dbReference type="EMBL" id="JAGFNK010000029">
    <property type="protein sequence ID" value="KAI9511008.1"/>
    <property type="molecule type" value="Genomic_DNA"/>
</dbReference>
<comment type="caution">
    <text evidence="1">The sequence shown here is derived from an EMBL/GenBank/DDBJ whole genome shotgun (WGS) entry which is preliminary data.</text>
</comment>
<accession>A0ACC0UH06</accession>
<organism evidence="1 2">
    <name type="scientific">Russula earlei</name>
    <dbReference type="NCBI Taxonomy" id="71964"/>
    <lineage>
        <taxon>Eukaryota</taxon>
        <taxon>Fungi</taxon>
        <taxon>Dikarya</taxon>
        <taxon>Basidiomycota</taxon>
        <taxon>Agaricomycotina</taxon>
        <taxon>Agaricomycetes</taxon>
        <taxon>Russulales</taxon>
        <taxon>Russulaceae</taxon>
        <taxon>Russula</taxon>
    </lineage>
</organism>
<keyword evidence="2" id="KW-1185">Reference proteome</keyword>
<sequence>MPITRSHGNVNKTAATKRTVSDVLPNTEDNEQTMKRAKKSTHQQQCSASPVTPPIGPRKCTNEHPGHLIGKQGRHTKGEIAIEKAKKEAKVKATAATKADAVAQLVEMEVDQELEEAARCQCVLRHQPSVLDVLANNSGEDFNWSEAEDDKEIHSNSEEELAPTSHGCVAGSKQVKGHKPKDKRALLAQVAEQKEVVRGKKGGAKKGVTAFLPLTSGLKEGLKEKAKLNHSLIQDDSMVGGLNDEDALSVRPQFEKRKQGSVNVVIASISDSNDSGNESTPVCGSNAKTARGPTQTNKAVYKVPAERKPVAKMGKLKAAIVPKASNRINTVKSEVVEIPSALNHLLKIVHKVFKKMFPDVQYKPVHKDVFHHTIYDNLQTIRSNLARTTLGNVITFLSEMSKQEVKEWVVWTRAARLGELVYKDPCPPGCSLVKGAPNFKKPKGLLMTPFVINLTAPYLKYMHSSLIDYGHPRGLIALILVSLEHGVQAFKKNREYEDPGPFNSGHKALLTEYIESVDTFNKWQEFYQACKFTKANSESEAVLTVDVSQTDIGRHALNFSSSPIKG</sequence>
<name>A0ACC0UH06_9AGAM</name>
<evidence type="ECO:0000313" key="2">
    <source>
        <dbReference type="Proteomes" id="UP001207468"/>
    </source>
</evidence>
<dbReference type="Proteomes" id="UP001207468">
    <property type="component" value="Unassembled WGS sequence"/>
</dbReference>
<protein>
    <submittedName>
        <fullName evidence="1">Uncharacterized protein</fullName>
    </submittedName>
</protein>
<gene>
    <name evidence="1" type="ORF">F5148DRAFT_1147149</name>
</gene>
<proteinExistence type="predicted"/>